<evidence type="ECO:0000313" key="2">
    <source>
        <dbReference type="Proteomes" id="UP001607302"/>
    </source>
</evidence>
<dbReference type="EMBL" id="JAUDFV010000153">
    <property type="protein sequence ID" value="KAL2717377.1"/>
    <property type="molecule type" value="Genomic_DNA"/>
</dbReference>
<name>A0ABD2A9S2_VESSQ</name>
<accession>A0ABD2A9S2</accession>
<evidence type="ECO:0000313" key="1">
    <source>
        <dbReference type="EMBL" id="KAL2717377.1"/>
    </source>
</evidence>
<gene>
    <name evidence="1" type="ORF">V1478_013077</name>
</gene>
<proteinExistence type="predicted"/>
<keyword evidence="2" id="KW-1185">Reference proteome</keyword>
<dbReference type="AlphaFoldDB" id="A0ABD2A9S2"/>
<organism evidence="1 2">
    <name type="scientific">Vespula squamosa</name>
    <name type="common">Southern yellow jacket</name>
    <name type="synonym">Wasp</name>
    <dbReference type="NCBI Taxonomy" id="30214"/>
    <lineage>
        <taxon>Eukaryota</taxon>
        <taxon>Metazoa</taxon>
        <taxon>Ecdysozoa</taxon>
        <taxon>Arthropoda</taxon>
        <taxon>Hexapoda</taxon>
        <taxon>Insecta</taxon>
        <taxon>Pterygota</taxon>
        <taxon>Neoptera</taxon>
        <taxon>Endopterygota</taxon>
        <taxon>Hymenoptera</taxon>
        <taxon>Apocrita</taxon>
        <taxon>Aculeata</taxon>
        <taxon>Vespoidea</taxon>
        <taxon>Vespidae</taxon>
        <taxon>Vespinae</taxon>
        <taxon>Vespula</taxon>
    </lineage>
</organism>
<dbReference type="Proteomes" id="UP001607302">
    <property type="component" value="Unassembled WGS sequence"/>
</dbReference>
<reference evidence="1 2" key="1">
    <citation type="journal article" date="2024" name="Ann. Entomol. Soc. Am.">
        <title>Genomic analyses of the southern and eastern yellowjacket wasps (Hymenoptera: Vespidae) reveal evolutionary signatures of social life.</title>
        <authorList>
            <person name="Catto M.A."/>
            <person name="Caine P.B."/>
            <person name="Orr S.E."/>
            <person name="Hunt B.G."/>
            <person name="Goodisman M.A.D."/>
        </authorList>
    </citation>
    <scope>NUCLEOTIDE SEQUENCE [LARGE SCALE GENOMIC DNA]</scope>
    <source>
        <strain evidence="1">233</strain>
        <tissue evidence="1">Head and thorax</tissue>
    </source>
</reference>
<protein>
    <submittedName>
        <fullName evidence="1">Uncharacterized protein</fullName>
    </submittedName>
</protein>
<sequence>MATRRASEEDIETEGQRWKMLDNTIRLPSETAKFVEELVCRDQSVPGYSTMLGSPDSVICFQLKSRREAFESKLVPTASSFVRYRYPRAVEIFPRIWKFFEVGPLRELFRSERSVDFIKSSRYRGETIVLPTKKDRTLKSMEFVIRFSGTRAALD</sequence>
<comment type="caution">
    <text evidence="1">The sequence shown here is derived from an EMBL/GenBank/DDBJ whole genome shotgun (WGS) entry which is preliminary data.</text>
</comment>